<keyword evidence="4 7" id="KW-0812">Transmembrane</keyword>
<dbReference type="PANTHER" id="PTHR23517:SF3">
    <property type="entry name" value="INTEGRAL MEMBRANE TRANSPORT PROTEIN"/>
    <property type="match status" value="1"/>
</dbReference>
<sequence>MAEPIAKFLLRLAPMIYGPTLLFALGQGALIPLIPTMATRAGADLATSGLVASALVVGQLCGNIPAGWLVAKVGERMAMVISGFLALAGALMLPFATNIGVLALAIFINGFCAAAFGLARHSFMATHVPFHFRARALALLGGSYRFGMFLGPFVGALLLGASGHESAVIWFLIACLAATVLLVWFGPDPEREFEAGAREPVTGEATAGVSLPDSPDAKEGVFSTMVRFRAVLARLGLAASTLSALRAARQVVLPIWGVAIGLDAQTISLVVGISGALDFALFYASGQVMDRFGRLWAVVPSMLMMSFAFLTLSFTGGWDSATVWFVALAAVIGVANGLSSGLLLTLGADLAPKQNPAPFLGSWRTLTSAGAAAAPLLFSGMAAVAPIGVATAAMGVIGLFGTWAFLRWMPRKGGRA</sequence>
<feature type="transmembrane region" description="Helical" evidence="7">
    <location>
        <begin position="167"/>
        <end position="185"/>
    </location>
</feature>
<feature type="transmembrane region" description="Helical" evidence="7">
    <location>
        <begin position="46"/>
        <end position="70"/>
    </location>
</feature>
<feature type="domain" description="Major facilitator superfamily (MFS) profile" evidence="8">
    <location>
        <begin position="12"/>
        <end position="413"/>
    </location>
</feature>
<evidence type="ECO:0000256" key="1">
    <source>
        <dbReference type="ARBA" id="ARBA00004651"/>
    </source>
</evidence>
<evidence type="ECO:0000256" key="2">
    <source>
        <dbReference type="ARBA" id="ARBA00022448"/>
    </source>
</evidence>
<dbReference type="EMBL" id="JACCBD010000001">
    <property type="protein sequence ID" value="NYD28047.1"/>
    <property type="molecule type" value="Genomic_DNA"/>
</dbReference>
<evidence type="ECO:0000256" key="3">
    <source>
        <dbReference type="ARBA" id="ARBA00022475"/>
    </source>
</evidence>
<evidence type="ECO:0000259" key="8">
    <source>
        <dbReference type="PROSITE" id="PS50850"/>
    </source>
</evidence>
<gene>
    <name evidence="9" type="ORF">BJ960_002850</name>
</gene>
<dbReference type="PANTHER" id="PTHR23517">
    <property type="entry name" value="RESISTANCE PROTEIN MDTM, PUTATIVE-RELATED-RELATED"/>
    <property type="match status" value="1"/>
</dbReference>
<feature type="transmembrane region" description="Helical" evidence="7">
    <location>
        <begin position="77"/>
        <end position="95"/>
    </location>
</feature>
<feature type="transmembrane region" description="Helical" evidence="7">
    <location>
        <begin position="384"/>
        <end position="406"/>
    </location>
</feature>
<dbReference type="PRINTS" id="PR01035">
    <property type="entry name" value="TCRTETA"/>
</dbReference>
<dbReference type="SUPFAM" id="SSF103473">
    <property type="entry name" value="MFS general substrate transporter"/>
    <property type="match status" value="1"/>
</dbReference>
<reference evidence="9 10" key="1">
    <citation type="submission" date="2020-07" db="EMBL/GenBank/DDBJ databases">
        <title>Sequencing the genomes of 1000 actinobacteria strains.</title>
        <authorList>
            <person name="Klenk H.-P."/>
        </authorList>
    </citation>
    <scope>NUCLEOTIDE SEQUENCE [LARGE SCALE GENOMIC DNA]</scope>
    <source>
        <strain evidence="9 10">DSM 17380</strain>
    </source>
</reference>
<evidence type="ECO:0000256" key="4">
    <source>
        <dbReference type="ARBA" id="ARBA00022692"/>
    </source>
</evidence>
<keyword evidence="6 7" id="KW-0472">Membrane</keyword>
<keyword evidence="10" id="KW-1185">Reference proteome</keyword>
<accession>A0A852R5G6</accession>
<feature type="transmembrane region" description="Helical" evidence="7">
    <location>
        <begin position="12"/>
        <end position="34"/>
    </location>
</feature>
<dbReference type="InterPro" id="IPR011701">
    <property type="entry name" value="MFS"/>
</dbReference>
<feature type="transmembrane region" description="Helical" evidence="7">
    <location>
        <begin position="139"/>
        <end position="161"/>
    </location>
</feature>
<feature type="transmembrane region" description="Helical" evidence="7">
    <location>
        <begin position="101"/>
        <end position="119"/>
    </location>
</feature>
<dbReference type="GO" id="GO:0005886">
    <property type="term" value="C:plasma membrane"/>
    <property type="evidence" value="ECO:0007669"/>
    <property type="project" value="UniProtKB-SubCell"/>
</dbReference>
<feature type="transmembrane region" description="Helical" evidence="7">
    <location>
        <begin position="324"/>
        <end position="347"/>
    </location>
</feature>
<keyword evidence="3" id="KW-1003">Cell membrane</keyword>
<feature type="transmembrane region" description="Helical" evidence="7">
    <location>
        <begin position="295"/>
        <end position="318"/>
    </location>
</feature>
<dbReference type="GO" id="GO:0022857">
    <property type="term" value="F:transmembrane transporter activity"/>
    <property type="evidence" value="ECO:0007669"/>
    <property type="project" value="InterPro"/>
</dbReference>
<organism evidence="9 10">
    <name type="scientific">Leucobacter aridicollis</name>
    <dbReference type="NCBI Taxonomy" id="283878"/>
    <lineage>
        <taxon>Bacteria</taxon>
        <taxon>Bacillati</taxon>
        <taxon>Actinomycetota</taxon>
        <taxon>Actinomycetes</taxon>
        <taxon>Micrococcales</taxon>
        <taxon>Microbacteriaceae</taxon>
        <taxon>Leucobacter</taxon>
    </lineage>
</organism>
<dbReference type="Gene3D" id="1.20.1250.20">
    <property type="entry name" value="MFS general substrate transporter like domains"/>
    <property type="match status" value="1"/>
</dbReference>
<evidence type="ECO:0000256" key="7">
    <source>
        <dbReference type="SAM" id="Phobius"/>
    </source>
</evidence>
<dbReference type="InterPro" id="IPR001958">
    <property type="entry name" value="Tet-R_TetA/multi-R_MdtG-like"/>
</dbReference>
<keyword evidence="2" id="KW-0813">Transport</keyword>
<comment type="subcellular location">
    <subcellularLocation>
        <location evidence="1">Cell membrane</location>
        <topology evidence="1">Multi-pass membrane protein</topology>
    </subcellularLocation>
</comment>
<dbReference type="InterPro" id="IPR020846">
    <property type="entry name" value="MFS_dom"/>
</dbReference>
<dbReference type="InterPro" id="IPR050171">
    <property type="entry name" value="MFS_Transporters"/>
</dbReference>
<dbReference type="AlphaFoldDB" id="A0A852R5G6"/>
<dbReference type="Pfam" id="PF07690">
    <property type="entry name" value="MFS_1"/>
    <property type="match status" value="1"/>
</dbReference>
<proteinExistence type="predicted"/>
<evidence type="ECO:0000313" key="10">
    <source>
        <dbReference type="Proteomes" id="UP000586095"/>
    </source>
</evidence>
<evidence type="ECO:0000256" key="6">
    <source>
        <dbReference type="ARBA" id="ARBA00023136"/>
    </source>
</evidence>
<evidence type="ECO:0000256" key="5">
    <source>
        <dbReference type="ARBA" id="ARBA00022989"/>
    </source>
</evidence>
<dbReference type="PROSITE" id="PS50850">
    <property type="entry name" value="MFS"/>
    <property type="match status" value="1"/>
</dbReference>
<keyword evidence="5 7" id="KW-1133">Transmembrane helix</keyword>
<dbReference type="InterPro" id="IPR036259">
    <property type="entry name" value="MFS_trans_sf"/>
</dbReference>
<comment type="caution">
    <text evidence="9">The sequence shown here is derived from an EMBL/GenBank/DDBJ whole genome shotgun (WGS) entry which is preliminary data.</text>
</comment>
<feature type="transmembrane region" description="Helical" evidence="7">
    <location>
        <begin position="255"/>
        <end position="283"/>
    </location>
</feature>
<protein>
    <submittedName>
        <fullName evidence="9">MFS family permease</fullName>
    </submittedName>
</protein>
<evidence type="ECO:0000313" key="9">
    <source>
        <dbReference type="EMBL" id="NYD28047.1"/>
    </source>
</evidence>
<dbReference type="Proteomes" id="UP000586095">
    <property type="component" value="Unassembled WGS sequence"/>
</dbReference>
<name>A0A852R5G6_9MICO</name>